<dbReference type="RefSeq" id="WP_185176315.1">
    <property type="nucleotide sequence ID" value="NZ_CP059404.1"/>
</dbReference>
<organism evidence="1 2">
    <name type="scientific">Corynebacterium incognita</name>
    <dbReference type="NCBI Taxonomy" id="2754725"/>
    <lineage>
        <taxon>Bacteria</taxon>
        <taxon>Bacillati</taxon>
        <taxon>Actinomycetota</taxon>
        <taxon>Actinomycetes</taxon>
        <taxon>Mycobacteriales</taxon>
        <taxon>Corynebacteriaceae</taxon>
        <taxon>Corynebacterium</taxon>
    </lineage>
</organism>
<protein>
    <submittedName>
        <fullName evidence="1">DUF4194 domain-containing protein</fullName>
    </submittedName>
</protein>
<reference evidence="1 2" key="1">
    <citation type="submission" date="2020-07" db="EMBL/GenBank/DDBJ databases">
        <title>Complete genome and description of Corynebacterium incognita strain Marseille-Q3630 sp. nov.</title>
        <authorList>
            <person name="Boxberger M."/>
        </authorList>
    </citation>
    <scope>NUCLEOTIDE SEQUENCE [LARGE SCALE GENOMIC DNA]</scope>
    <source>
        <strain evidence="1 2">Marseille-Q3630</strain>
    </source>
</reference>
<accession>A0A7G7CQS5</accession>
<evidence type="ECO:0000313" key="1">
    <source>
        <dbReference type="EMBL" id="QNE89941.1"/>
    </source>
</evidence>
<sequence length="214" mass="24321">MTEPVDSTLQPPLWEGDRGALTYDSRRAFVQLLQGPLIRADKEPTLWKAILSDEQNLRSRLHEVFLELILDETEGFAFTRMVVDEKLTIPQVLRTDSLKHVDTAILLNLRQELAMALPGDRVVVDVEELRDAISYVRDVDNRDEAGFNKRFDAAIKRIVNTYNLLSATETEGRYEVSPVLRQLFDAETVPAIRDEYARLARDANSDSDSTSEDA</sequence>
<dbReference type="KEGG" id="cik:H0194_02595"/>
<dbReference type="EMBL" id="CP059404">
    <property type="protein sequence ID" value="QNE89941.1"/>
    <property type="molecule type" value="Genomic_DNA"/>
</dbReference>
<evidence type="ECO:0000313" key="2">
    <source>
        <dbReference type="Proteomes" id="UP000515743"/>
    </source>
</evidence>
<keyword evidence="2" id="KW-1185">Reference proteome</keyword>
<dbReference type="InterPro" id="IPR025449">
    <property type="entry name" value="JetB"/>
</dbReference>
<gene>
    <name evidence="1" type="ORF">H0194_02595</name>
</gene>
<name>A0A7G7CQS5_9CORY</name>
<dbReference type="Pfam" id="PF13835">
    <property type="entry name" value="DUF4194"/>
    <property type="match status" value="1"/>
</dbReference>
<dbReference type="AlphaFoldDB" id="A0A7G7CQS5"/>
<proteinExistence type="predicted"/>
<dbReference type="Proteomes" id="UP000515743">
    <property type="component" value="Chromosome"/>
</dbReference>